<feature type="transmembrane region" description="Helical" evidence="2">
    <location>
        <begin position="65"/>
        <end position="85"/>
    </location>
</feature>
<dbReference type="EMBL" id="JAJEQR010000042">
    <property type="protein sequence ID" value="MCC2231881.1"/>
    <property type="molecule type" value="Genomic_DNA"/>
</dbReference>
<keyword evidence="1" id="KW-0175">Coiled coil</keyword>
<feature type="coiled-coil region" evidence="1">
    <location>
        <begin position="222"/>
        <end position="253"/>
    </location>
</feature>
<dbReference type="AlphaFoldDB" id="A0AAE3JHF6"/>
<comment type="caution">
    <text evidence="3">The sequence shown here is derived from an EMBL/GenBank/DDBJ whole genome shotgun (WGS) entry which is preliminary data.</text>
</comment>
<feature type="transmembrane region" description="Helical" evidence="2">
    <location>
        <begin position="97"/>
        <end position="115"/>
    </location>
</feature>
<feature type="transmembrane region" description="Helical" evidence="2">
    <location>
        <begin position="177"/>
        <end position="198"/>
    </location>
</feature>
<organism evidence="3 4">
    <name type="scientific">Hominifimenecus microfluidus</name>
    <dbReference type="NCBI Taxonomy" id="2885348"/>
    <lineage>
        <taxon>Bacteria</taxon>
        <taxon>Bacillati</taxon>
        <taxon>Bacillota</taxon>
        <taxon>Clostridia</taxon>
        <taxon>Lachnospirales</taxon>
        <taxon>Lachnospiraceae</taxon>
        <taxon>Hominifimenecus</taxon>
    </lineage>
</organism>
<dbReference type="InterPro" id="IPR010699">
    <property type="entry name" value="DUF1275"/>
</dbReference>
<feature type="transmembrane region" description="Helical" evidence="2">
    <location>
        <begin position="204"/>
        <end position="222"/>
    </location>
</feature>
<gene>
    <name evidence="3" type="ORF">LKD81_12890</name>
</gene>
<evidence type="ECO:0000313" key="4">
    <source>
        <dbReference type="Proteomes" id="UP001198182"/>
    </source>
</evidence>
<name>A0AAE3JHF6_9FIRM</name>
<dbReference type="SUPFAM" id="SSF103473">
    <property type="entry name" value="MFS general substrate transporter"/>
    <property type="match status" value="1"/>
</dbReference>
<keyword evidence="2" id="KW-0812">Transmembrane</keyword>
<keyword evidence="4" id="KW-1185">Reference proteome</keyword>
<dbReference type="Pfam" id="PF06912">
    <property type="entry name" value="DUF1275"/>
    <property type="match status" value="1"/>
</dbReference>
<dbReference type="Proteomes" id="UP001198182">
    <property type="component" value="Unassembled WGS sequence"/>
</dbReference>
<protein>
    <submittedName>
        <fullName evidence="3">DUF1275 domain-containing protein</fullName>
    </submittedName>
</protein>
<evidence type="ECO:0000256" key="2">
    <source>
        <dbReference type="SAM" id="Phobius"/>
    </source>
</evidence>
<evidence type="ECO:0000256" key="1">
    <source>
        <dbReference type="SAM" id="Coils"/>
    </source>
</evidence>
<dbReference type="PANTHER" id="PTHR37314">
    <property type="entry name" value="SLR0142 PROTEIN"/>
    <property type="match status" value="1"/>
</dbReference>
<reference evidence="3" key="1">
    <citation type="submission" date="2021-10" db="EMBL/GenBank/DDBJ databases">
        <title>Anaerobic single-cell dispensing facilitates the cultivation of human gut bacteria.</title>
        <authorList>
            <person name="Afrizal A."/>
        </authorList>
    </citation>
    <scope>NUCLEOTIDE SEQUENCE</scope>
    <source>
        <strain evidence="3">CLA-AA-H215</strain>
    </source>
</reference>
<keyword evidence="2" id="KW-0472">Membrane</keyword>
<keyword evidence="2" id="KW-1133">Transmembrane helix</keyword>
<sequence length="280" mass="31761">MSTKISHRPHRQMSESFLTAGFLSLSGGLQDAYTYMSRGKVFANAQTGNIVLLSQSIGSGDWPLAIHYLVPLLSFALGVAAAELIRQTFQNIRKVHWRQLVLIIEIFLLFFVGFMPDRWNLMANAMVSFSCAMQVQAFRKVNGYGFASTMCIGNMRSAMESVCAYRITKSRKTLEKAVCYFGIILLFALGAGLGGYVLPAFGMRTIWFSCLLLLVSFSLMFIREEIDEHPELQQEAKAIAEEKNTDKEILKQEEKAFRKDLEKDIKKDIKEEIEDRILKK</sequence>
<dbReference type="InterPro" id="IPR036259">
    <property type="entry name" value="MFS_trans_sf"/>
</dbReference>
<dbReference type="RefSeq" id="WP_308454367.1">
    <property type="nucleotide sequence ID" value="NZ_JAJEQR010000042.1"/>
</dbReference>
<accession>A0AAE3JHF6</accession>
<proteinExistence type="predicted"/>
<dbReference type="PANTHER" id="PTHR37314:SF4">
    <property type="entry name" value="UPF0700 TRANSMEMBRANE PROTEIN YOAK"/>
    <property type="match status" value="1"/>
</dbReference>
<evidence type="ECO:0000313" key="3">
    <source>
        <dbReference type="EMBL" id="MCC2231881.1"/>
    </source>
</evidence>